<proteinExistence type="predicted"/>
<organism evidence="3 4">
    <name type="scientific">Klenkia soli</name>
    <dbReference type="NCBI Taxonomy" id="1052260"/>
    <lineage>
        <taxon>Bacteria</taxon>
        <taxon>Bacillati</taxon>
        <taxon>Actinomycetota</taxon>
        <taxon>Actinomycetes</taxon>
        <taxon>Geodermatophilales</taxon>
        <taxon>Geodermatophilaceae</taxon>
        <taxon>Klenkia</taxon>
    </lineage>
</organism>
<feature type="domain" description="Helix-turn-helix" evidence="2">
    <location>
        <begin position="32"/>
        <end position="87"/>
    </location>
</feature>
<dbReference type="STRING" id="1052260.SAMN05660199_00182"/>
<evidence type="ECO:0000256" key="1">
    <source>
        <dbReference type="SAM" id="MobiDB-lite"/>
    </source>
</evidence>
<gene>
    <name evidence="3" type="ORF">SAMN05660199_00182</name>
</gene>
<keyword evidence="4" id="KW-1185">Reference proteome</keyword>
<evidence type="ECO:0000313" key="4">
    <source>
        <dbReference type="Proteomes" id="UP000199088"/>
    </source>
</evidence>
<dbReference type="InterPro" id="IPR041657">
    <property type="entry name" value="HTH_17"/>
</dbReference>
<dbReference type="EMBL" id="FNIR01000001">
    <property type="protein sequence ID" value="SDN51876.1"/>
    <property type="molecule type" value="Genomic_DNA"/>
</dbReference>
<feature type="compositionally biased region" description="Basic and acidic residues" evidence="1">
    <location>
        <begin position="1"/>
        <end position="10"/>
    </location>
</feature>
<dbReference type="Pfam" id="PF12728">
    <property type="entry name" value="HTH_17"/>
    <property type="match status" value="1"/>
</dbReference>
<accession>A0A1H0C1X9</accession>
<protein>
    <submittedName>
        <fullName evidence="3">Helix-turn-helix domain-containing protein</fullName>
    </submittedName>
</protein>
<evidence type="ECO:0000313" key="3">
    <source>
        <dbReference type="EMBL" id="SDN51876.1"/>
    </source>
</evidence>
<evidence type="ECO:0000259" key="2">
    <source>
        <dbReference type="Pfam" id="PF12728"/>
    </source>
</evidence>
<dbReference type="OrthoDB" id="4264354at2"/>
<dbReference type="AlphaFoldDB" id="A0A1H0C1X9"/>
<name>A0A1H0C1X9_9ACTN</name>
<reference evidence="4" key="1">
    <citation type="submission" date="2016-10" db="EMBL/GenBank/DDBJ databases">
        <authorList>
            <person name="Varghese N."/>
            <person name="Submissions S."/>
        </authorList>
    </citation>
    <scope>NUCLEOTIDE SEQUENCE [LARGE SCALE GENOMIC DNA]</scope>
    <source>
        <strain evidence="4">DSM 45843</strain>
    </source>
</reference>
<sequence>MTTATRRSDTPCKLVRPSGTIPAVTSDDRPLLLTLDDVAAELQVSESSVRRLIEHGLLAYTDIHAVKGGRPRLRVPRAVLEEFIAARTTTSPIRATDAPWPPG</sequence>
<dbReference type="Proteomes" id="UP000199088">
    <property type="component" value="Unassembled WGS sequence"/>
</dbReference>
<feature type="region of interest" description="Disordered" evidence="1">
    <location>
        <begin position="1"/>
        <end position="20"/>
    </location>
</feature>